<evidence type="ECO:0000256" key="1">
    <source>
        <dbReference type="SAM" id="MobiDB-lite"/>
    </source>
</evidence>
<gene>
    <name evidence="2" type="ordered locus">Mkms_5588</name>
</gene>
<dbReference type="EMBL" id="CP000519">
    <property type="protein sequence ID" value="ABL94771.1"/>
    <property type="molecule type" value="Genomic_DNA"/>
</dbReference>
<protein>
    <recommendedName>
        <fullName evidence="3">TNase-like domain-containing protein</fullName>
    </recommendedName>
</protein>
<evidence type="ECO:0000313" key="2">
    <source>
        <dbReference type="EMBL" id="ABL94771.1"/>
    </source>
</evidence>
<evidence type="ECO:0008006" key="3">
    <source>
        <dbReference type="Google" id="ProtNLM"/>
    </source>
</evidence>
<dbReference type="InterPro" id="IPR035437">
    <property type="entry name" value="SNase_OB-fold_sf"/>
</dbReference>
<sequence length="81" mass="8459">MIVDASQNAHDRYGRTLVHPDCNGNLSVLAAAAGAGRSHIFDSSHPPQRAREVAAAEDSAHGAGRGLWGPPCFGNTDAQPR</sequence>
<dbReference type="KEGG" id="mkm:Mkms_5588"/>
<proteinExistence type="predicted"/>
<feature type="region of interest" description="Disordered" evidence="1">
    <location>
        <begin position="39"/>
        <end position="81"/>
    </location>
</feature>
<reference evidence="2" key="1">
    <citation type="submission" date="2006-12" db="EMBL/GenBank/DDBJ databases">
        <title>Complete sequence of plasmid pMKMS01 of Mycobacterium sp. KMS.</title>
        <authorList>
            <consortium name="US DOE Joint Genome Institute"/>
            <person name="Copeland A."/>
            <person name="Lucas S."/>
            <person name="Lapidus A."/>
            <person name="Barry K."/>
            <person name="Detter J.C."/>
            <person name="Glavina del Rio T."/>
            <person name="Hammon N."/>
            <person name="Israni S."/>
            <person name="Dalin E."/>
            <person name="Tice H."/>
            <person name="Pitluck S."/>
            <person name="Kiss H."/>
            <person name="Brettin T."/>
            <person name="Bruce D."/>
            <person name="Han C."/>
            <person name="Tapia R."/>
            <person name="Gilna P."/>
            <person name="Schmutz J."/>
            <person name="Larimer F."/>
            <person name="Land M."/>
            <person name="Hauser L."/>
            <person name="Kyrpides N."/>
            <person name="Mikhailova N."/>
            <person name="Miller C.D."/>
            <person name="Richardson P."/>
        </authorList>
    </citation>
    <scope>NUCLEOTIDE SEQUENCE [LARGE SCALE GENOMIC DNA]</scope>
    <source>
        <strain evidence="2">KMS</strain>
        <plasmid evidence="2">pMKMS01</plasmid>
    </source>
</reference>
<dbReference type="Gene3D" id="2.40.50.90">
    <property type="match status" value="1"/>
</dbReference>
<geneLocation type="plasmid" evidence="2">
    <name>pMKMS01</name>
</geneLocation>
<name>A1UPL3_MYCSK</name>
<dbReference type="AlphaFoldDB" id="A1UPL3"/>
<keyword evidence="2" id="KW-0614">Plasmid</keyword>
<feature type="compositionally biased region" description="Basic and acidic residues" evidence="1">
    <location>
        <begin position="49"/>
        <end position="60"/>
    </location>
</feature>
<dbReference type="HOGENOM" id="CLU_2570179_0_0_11"/>
<organism evidence="2">
    <name type="scientific">Mycobacterium sp. (strain KMS)</name>
    <dbReference type="NCBI Taxonomy" id="189918"/>
    <lineage>
        <taxon>Bacteria</taxon>
        <taxon>Bacillati</taxon>
        <taxon>Actinomycetota</taxon>
        <taxon>Actinomycetes</taxon>
        <taxon>Mycobacteriales</taxon>
        <taxon>Mycobacteriaceae</taxon>
        <taxon>Mycobacterium</taxon>
    </lineage>
</organism>
<dbReference type="SUPFAM" id="SSF50199">
    <property type="entry name" value="Staphylococcal nuclease"/>
    <property type="match status" value="1"/>
</dbReference>
<accession>A1UPL3</accession>